<comment type="caution">
    <text evidence="5">The sequence shown here is derived from an EMBL/GenBank/DDBJ whole genome shotgun (WGS) entry which is preliminary data.</text>
</comment>
<dbReference type="CDD" id="cd00090">
    <property type="entry name" value="HTH_ARSR"/>
    <property type="match status" value="1"/>
</dbReference>
<accession>A0A7W8DR34</accession>
<evidence type="ECO:0000256" key="1">
    <source>
        <dbReference type="ARBA" id="ARBA00023015"/>
    </source>
</evidence>
<sequence>MPKKKKSEPSPMPMSEKALELVAMRFRALSEPTRLRLLNLLMQGEHTVGQLVEAAGLGQANVSKHLALLRDAGMIGMRKEGLSTYCYIADPMVNELCEMMCRRLREDMEAQARALAFDPKI</sequence>
<dbReference type="InterPro" id="IPR036388">
    <property type="entry name" value="WH-like_DNA-bd_sf"/>
</dbReference>
<dbReference type="PANTHER" id="PTHR43132:SF9">
    <property type="entry name" value="ARSR FAMILY TRANSCRIPTIONAL REGULATORY PROTEIN"/>
    <property type="match status" value="1"/>
</dbReference>
<dbReference type="GO" id="GO:0003700">
    <property type="term" value="F:DNA-binding transcription factor activity"/>
    <property type="evidence" value="ECO:0007669"/>
    <property type="project" value="InterPro"/>
</dbReference>
<dbReference type="InterPro" id="IPR001845">
    <property type="entry name" value="HTH_ArsR_DNA-bd_dom"/>
</dbReference>
<dbReference type="NCBIfam" id="NF033788">
    <property type="entry name" value="HTH_metalloreg"/>
    <property type="match status" value="1"/>
</dbReference>
<dbReference type="Gene3D" id="1.10.10.10">
    <property type="entry name" value="Winged helix-like DNA-binding domain superfamily/Winged helix DNA-binding domain"/>
    <property type="match status" value="1"/>
</dbReference>
<evidence type="ECO:0000259" key="4">
    <source>
        <dbReference type="PROSITE" id="PS50987"/>
    </source>
</evidence>
<dbReference type="InterPro" id="IPR011991">
    <property type="entry name" value="ArsR-like_HTH"/>
</dbReference>
<feature type="domain" description="HTH arsR-type" evidence="4">
    <location>
        <begin position="14"/>
        <end position="108"/>
    </location>
</feature>
<dbReference type="PROSITE" id="PS50987">
    <property type="entry name" value="HTH_ARSR_2"/>
    <property type="match status" value="1"/>
</dbReference>
<dbReference type="EMBL" id="JACHIF010000005">
    <property type="protein sequence ID" value="MBB5038496.1"/>
    <property type="molecule type" value="Genomic_DNA"/>
</dbReference>
<evidence type="ECO:0000256" key="2">
    <source>
        <dbReference type="ARBA" id="ARBA00023125"/>
    </source>
</evidence>
<keyword evidence="2" id="KW-0238">DNA-binding</keyword>
<dbReference type="InterPro" id="IPR051011">
    <property type="entry name" value="Metal_resp_trans_reg"/>
</dbReference>
<evidence type="ECO:0000313" key="6">
    <source>
        <dbReference type="Proteomes" id="UP000534294"/>
    </source>
</evidence>
<protein>
    <submittedName>
        <fullName evidence="5">ArsR family transcriptional regulator</fullName>
    </submittedName>
</protein>
<dbReference type="AlphaFoldDB" id="A0A7W8DR34"/>
<gene>
    <name evidence="5" type="ORF">HNQ64_002759</name>
</gene>
<reference evidence="5 6" key="1">
    <citation type="submission" date="2020-08" db="EMBL/GenBank/DDBJ databases">
        <title>Genomic Encyclopedia of Type Strains, Phase IV (KMG-IV): sequencing the most valuable type-strain genomes for metagenomic binning, comparative biology and taxonomic classification.</title>
        <authorList>
            <person name="Goeker M."/>
        </authorList>
    </citation>
    <scope>NUCLEOTIDE SEQUENCE [LARGE SCALE GENOMIC DNA]</scope>
    <source>
        <strain evidence="5 6">DSM 12251</strain>
    </source>
</reference>
<name>A0A7W8DR34_9BACT</name>
<dbReference type="PRINTS" id="PR00778">
    <property type="entry name" value="HTHARSR"/>
</dbReference>
<keyword evidence="3" id="KW-0804">Transcription</keyword>
<organism evidence="5 6">
    <name type="scientific">Prosthecobacter dejongeii</name>
    <dbReference type="NCBI Taxonomy" id="48465"/>
    <lineage>
        <taxon>Bacteria</taxon>
        <taxon>Pseudomonadati</taxon>
        <taxon>Verrucomicrobiota</taxon>
        <taxon>Verrucomicrobiia</taxon>
        <taxon>Verrucomicrobiales</taxon>
        <taxon>Verrucomicrobiaceae</taxon>
        <taxon>Prosthecobacter</taxon>
    </lineage>
</organism>
<keyword evidence="6" id="KW-1185">Reference proteome</keyword>
<dbReference type="InterPro" id="IPR036390">
    <property type="entry name" value="WH_DNA-bd_sf"/>
</dbReference>
<proteinExistence type="predicted"/>
<evidence type="ECO:0000313" key="5">
    <source>
        <dbReference type="EMBL" id="MBB5038496.1"/>
    </source>
</evidence>
<dbReference type="SUPFAM" id="SSF46785">
    <property type="entry name" value="Winged helix' DNA-binding domain"/>
    <property type="match status" value="1"/>
</dbReference>
<dbReference type="GO" id="GO:0003677">
    <property type="term" value="F:DNA binding"/>
    <property type="evidence" value="ECO:0007669"/>
    <property type="project" value="UniProtKB-KW"/>
</dbReference>
<dbReference type="SMART" id="SM00418">
    <property type="entry name" value="HTH_ARSR"/>
    <property type="match status" value="1"/>
</dbReference>
<dbReference type="Pfam" id="PF01022">
    <property type="entry name" value="HTH_5"/>
    <property type="match status" value="1"/>
</dbReference>
<evidence type="ECO:0000256" key="3">
    <source>
        <dbReference type="ARBA" id="ARBA00023163"/>
    </source>
</evidence>
<dbReference type="PANTHER" id="PTHR43132">
    <property type="entry name" value="ARSENICAL RESISTANCE OPERON REPRESSOR ARSR-RELATED"/>
    <property type="match status" value="1"/>
</dbReference>
<dbReference type="RefSeq" id="WP_221305447.1">
    <property type="nucleotide sequence ID" value="NZ_JACHIF010000005.1"/>
</dbReference>
<dbReference type="Proteomes" id="UP000534294">
    <property type="component" value="Unassembled WGS sequence"/>
</dbReference>
<keyword evidence="1" id="KW-0805">Transcription regulation</keyword>